<evidence type="ECO:0000313" key="2">
    <source>
        <dbReference type="EMBL" id="KAK1565988.1"/>
    </source>
</evidence>
<dbReference type="RefSeq" id="XP_060407231.1">
    <property type="nucleotide sequence ID" value="XM_060559423.1"/>
</dbReference>
<gene>
    <name evidence="2" type="ORF">LY79DRAFT_573026</name>
</gene>
<accession>A0AAD8PJP6</accession>
<keyword evidence="3" id="KW-1185">Reference proteome</keyword>
<feature type="compositionally biased region" description="Basic and acidic residues" evidence="1">
    <location>
        <begin position="94"/>
        <end position="109"/>
    </location>
</feature>
<feature type="region of interest" description="Disordered" evidence="1">
    <location>
        <begin position="79"/>
        <end position="111"/>
    </location>
</feature>
<proteinExistence type="predicted"/>
<comment type="caution">
    <text evidence="2">The sequence shown here is derived from an EMBL/GenBank/DDBJ whole genome shotgun (WGS) entry which is preliminary data.</text>
</comment>
<organism evidence="2 3">
    <name type="scientific">Colletotrichum navitas</name>
    <dbReference type="NCBI Taxonomy" id="681940"/>
    <lineage>
        <taxon>Eukaryota</taxon>
        <taxon>Fungi</taxon>
        <taxon>Dikarya</taxon>
        <taxon>Ascomycota</taxon>
        <taxon>Pezizomycotina</taxon>
        <taxon>Sordariomycetes</taxon>
        <taxon>Hypocreomycetidae</taxon>
        <taxon>Glomerellales</taxon>
        <taxon>Glomerellaceae</taxon>
        <taxon>Colletotrichum</taxon>
        <taxon>Colletotrichum graminicola species complex</taxon>
    </lineage>
</organism>
<dbReference type="AlphaFoldDB" id="A0AAD8PJP6"/>
<dbReference type="Proteomes" id="UP001230504">
    <property type="component" value="Unassembled WGS sequence"/>
</dbReference>
<protein>
    <submittedName>
        <fullName evidence="2">Uncharacterized protein</fullName>
    </submittedName>
</protein>
<feature type="region of interest" description="Disordered" evidence="1">
    <location>
        <begin position="126"/>
        <end position="153"/>
    </location>
</feature>
<reference evidence="2" key="1">
    <citation type="submission" date="2021-06" db="EMBL/GenBank/DDBJ databases">
        <title>Comparative genomics, transcriptomics and evolutionary studies reveal genomic signatures of adaptation to plant cell wall in hemibiotrophic fungi.</title>
        <authorList>
            <consortium name="DOE Joint Genome Institute"/>
            <person name="Baroncelli R."/>
            <person name="Diaz J.F."/>
            <person name="Benocci T."/>
            <person name="Peng M."/>
            <person name="Battaglia E."/>
            <person name="Haridas S."/>
            <person name="Andreopoulos W."/>
            <person name="Labutti K."/>
            <person name="Pangilinan J."/>
            <person name="Floch G.L."/>
            <person name="Makela M.R."/>
            <person name="Henrissat B."/>
            <person name="Grigoriev I.V."/>
            <person name="Crouch J.A."/>
            <person name="De Vries R.P."/>
            <person name="Sukno S.A."/>
            <person name="Thon M.R."/>
        </authorList>
    </citation>
    <scope>NUCLEOTIDE SEQUENCE</scope>
    <source>
        <strain evidence="2">CBS 125086</strain>
    </source>
</reference>
<evidence type="ECO:0000313" key="3">
    <source>
        <dbReference type="Proteomes" id="UP001230504"/>
    </source>
</evidence>
<evidence type="ECO:0000256" key="1">
    <source>
        <dbReference type="SAM" id="MobiDB-lite"/>
    </source>
</evidence>
<name>A0AAD8PJP6_9PEZI</name>
<dbReference type="EMBL" id="JAHLJV010000173">
    <property type="protein sequence ID" value="KAK1565988.1"/>
    <property type="molecule type" value="Genomic_DNA"/>
</dbReference>
<feature type="region of interest" description="Disordered" evidence="1">
    <location>
        <begin position="220"/>
        <end position="274"/>
    </location>
</feature>
<sequence>MLRLDATVIRLSLSEINDYGRNRHSKDQCRRRADTDQLSTTISPKTGWRSLYEAIDSPLTYPSNRMPLVLPHNLSTASEGLEISTGGGNGSGGDHNDKNNNHNKADKPSSIDANETMAMTIEQHTDPTGCTFIPRPPLPPPFAATPRVSSPLYQPSTPIRLSRAIELKEAIHVAPPALISPSARSPTLTSPYGPGTHHTAAVTASLQRLVIYDDTVAAEAQPQTPRNVPEVRHESRSHGSYTAPSSRTFTLETSTLASRSHRHRRRAEARSPARMNTPGFVGLYGGLENSDEAVLYDAEMWRWLASHRDV</sequence>
<dbReference type="GeneID" id="85443663"/>
<feature type="compositionally biased region" description="Pro residues" evidence="1">
    <location>
        <begin position="134"/>
        <end position="143"/>
    </location>
</feature>
<feature type="compositionally biased region" description="Polar residues" evidence="1">
    <location>
        <begin position="238"/>
        <end position="256"/>
    </location>
</feature>